<dbReference type="EC" id="3.5.3.12" evidence="2"/>
<dbReference type="GO" id="GO:0004668">
    <property type="term" value="F:protein-arginine deiminase activity"/>
    <property type="evidence" value="ECO:0007669"/>
    <property type="project" value="InterPro"/>
</dbReference>
<evidence type="ECO:0000256" key="1">
    <source>
        <dbReference type="ARBA" id="ARBA00022801"/>
    </source>
</evidence>
<keyword evidence="1 2" id="KW-0378">Hydrolase</keyword>
<accession>A0A9E6XVT4</accession>
<reference evidence="2" key="1">
    <citation type="journal article" date="2022" name="Int. J. Syst. Evol. Microbiol.">
        <title>Pseudomonas aegrilactucae sp. nov. and Pseudomonas morbosilactucae sp. nov., pathogens causing bacterial rot of lettuce in Japan.</title>
        <authorList>
            <person name="Sawada H."/>
            <person name="Fujikawa T."/>
            <person name="Satou M."/>
        </authorList>
    </citation>
    <scope>NUCLEOTIDE SEQUENCE</scope>
    <source>
        <strain evidence="2">0166_1</strain>
    </source>
</reference>
<dbReference type="RefSeq" id="WP_259316199.1">
    <property type="nucleotide sequence ID" value="NZ_CP087164.1"/>
</dbReference>
<dbReference type="PANTHER" id="PTHR31377">
    <property type="entry name" value="AGMATINE DEIMINASE-RELATED"/>
    <property type="match status" value="1"/>
</dbReference>
<sequence>MPPEWAPHERTIMGWPCRAELWEDRLEEAKEEYAEVANAIAAFEPVLMIARPGDGAQARSVLAGAVEIWEAPIDDSWLRDSGPIFTGEPAVCFGFNAWGGKFPPWDDDATIAPRVCEHLGRPYERSPMVLEGGSIAIDDAGTLITTEQCLLNANRNPSWTRAEIEDELTARLGVTRVVWLGQGLVEDRDTDGHVDLVCMPTPGGDVLLQHVEEDNPNFAAMTDNAHRLQRAGIDVTLFDAIAYDDDIAMSYLNAYVCNGAVIVPQAGDADLDERALEIYRLAFPEHEPIGVPGLTLAFGGGGPHCITQQVPATD</sequence>
<dbReference type="SUPFAM" id="SSF55909">
    <property type="entry name" value="Pentein"/>
    <property type="match status" value="1"/>
</dbReference>
<evidence type="ECO:0000313" key="3">
    <source>
        <dbReference type="Proteomes" id="UP001162834"/>
    </source>
</evidence>
<gene>
    <name evidence="2" type="primary">aguA</name>
    <name evidence="2" type="ORF">DSM104329_01790</name>
</gene>
<dbReference type="GO" id="GO:0009446">
    <property type="term" value="P:putrescine biosynthetic process"/>
    <property type="evidence" value="ECO:0007669"/>
    <property type="project" value="InterPro"/>
</dbReference>
<evidence type="ECO:0000313" key="2">
    <source>
        <dbReference type="EMBL" id="UGS35402.1"/>
    </source>
</evidence>
<dbReference type="GO" id="GO:0047632">
    <property type="term" value="F:agmatine deiminase activity"/>
    <property type="evidence" value="ECO:0007669"/>
    <property type="project" value="UniProtKB-EC"/>
</dbReference>
<proteinExistence type="predicted"/>
<name>A0A9E6XVT4_9ACTN</name>
<dbReference type="Pfam" id="PF04371">
    <property type="entry name" value="PAD_porph"/>
    <property type="match status" value="1"/>
</dbReference>
<dbReference type="PANTHER" id="PTHR31377:SF0">
    <property type="entry name" value="AGMATINE DEIMINASE-RELATED"/>
    <property type="match status" value="1"/>
</dbReference>
<dbReference type="EMBL" id="CP087164">
    <property type="protein sequence ID" value="UGS35402.1"/>
    <property type="molecule type" value="Genomic_DNA"/>
</dbReference>
<dbReference type="KEGG" id="sbae:DSM104329_01790"/>
<keyword evidence="3" id="KW-1185">Reference proteome</keyword>
<organism evidence="2 3">
    <name type="scientific">Capillimicrobium parvum</name>
    <dbReference type="NCBI Taxonomy" id="2884022"/>
    <lineage>
        <taxon>Bacteria</taxon>
        <taxon>Bacillati</taxon>
        <taxon>Actinomycetota</taxon>
        <taxon>Thermoleophilia</taxon>
        <taxon>Solirubrobacterales</taxon>
        <taxon>Capillimicrobiaceae</taxon>
        <taxon>Capillimicrobium</taxon>
    </lineage>
</organism>
<dbReference type="AlphaFoldDB" id="A0A9E6XVT4"/>
<dbReference type="InterPro" id="IPR007466">
    <property type="entry name" value="Peptidyl-Arg-deiminase_porph"/>
</dbReference>
<dbReference type="Proteomes" id="UP001162834">
    <property type="component" value="Chromosome"/>
</dbReference>
<dbReference type="Gene3D" id="3.75.10.10">
    <property type="entry name" value="L-arginine/glycine Amidinotransferase, Chain A"/>
    <property type="match status" value="1"/>
</dbReference>
<protein>
    <submittedName>
        <fullName evidence="2">Agmatine deiminase</fullName>
        <ecNumber evidence="2">3.5.3.12</ecNumber>
    </submittedName>
</protein>